<proteinExistence type="inferred from homology"/>
<dbReference type="RefSeq" id="WP_311582876.1">
    <property type="nucleotide sequence ID" value="NZ_JAVRIF010000007.1"/>
</dbReference>
<dbReference type="InterPro" id="IPR038068">
    <property type="entry name" value="YcgL-like_sf"/>
</dbReference>
<protein>
    <recommendedName>
        <fullName evidence="1">YcgL domain-containing protein RM573_13225</fullName>
    </recommendedName>
</protein>
<evidence type="ECO:0000259" key="2">
    <source>
        <dbReference type="PROSITE" id="PS51648"/>
    </source>
</evidence>
<dbReference type="PANTHER" id="PTHR38109">
    <property type="entry name" value="PROTEIN YCGL"/>
    <property type="match status" value="1"/>
</dbReference>
<feature type="domain" description="YcgL" evidence="2">
    <location>
        <begin position="1"/>
        <end position="85"/>
    </location>
</feature>
<evidence type="ECO:0000313" key="3">
    <source>
        <dbReference type="EMBL" id="MDT0604565.1"/>
    </source>
</evidence>
<organism evidence="3 4">
    <name type="scientific">Thalassotalea castellviae</name>
    <dbReference type="NCBI Taxonomy" id="3075612"/>
    <lineage>
        <taxon>Bacteria</taxon>
        <taxon>Pseudomonadati</taxon>
        <taxon>Pseudomonadota</taxon>
        <taxon>Gammaproteobacteria</taxon>
        <taxon>Alteromonadales</taxon>
        <taxon>Colwelliaceae</taxon>
        <taxon>Thalassotalea</taxon>
    </lineage>
</organism>
<comment type="caution">
    <text evidence="3">The sequence shown here is derived from an EMBL/GenBank/DDBJ whole genome shotgun (WGS) entry which is preliminary data.</text>
</comment>
<accession>A0ABU3A446</accession>
<sequence length="95" mass="11050">MLCVIYKSPKKAQTYLFIKQRDKFEDVPEALMAMFGTPTLVTIINLDNKDKLALADINKVRENLNNQGFYLQLPPPQEDLLKEHKEQMKLKSQQV</sequence>
<name>A0ABU3A446_9GAMM</name>
<gene>
    <name evidence="3" type="ORF">RM573_13225</name>
</gene>
<dbReference type="HAMAP" id="MF_01866">
    <property type="entry name" value="UPF0745"/>
    <property type="match status" value="1"/>
</dbReference>
<reference evidence="3 4" key="1">
    <citation type="submission" date="2023-09" db="EMBL/GenBank/DDBJ databases">
        <authorList>
            <person name="Rey-Velasco X."/>
        </authorList>
    </citation>
    <scope>NUCLEOTIDE SEQUENCE [LARGE SCALE GENOMIC DNA]</scope>
    <source>
        <strain evidence="3 4">W431</strain>
    </source>
</reference>
<dbReference type="SUPFAM" id="SSF160191">
    <property type="entry name" value="YcgL-like"/>
    <property type="match status" value="1"/>
</dbReference>
<evidence type="ECO:0000313" key="4">
    <source>
        <dbReference type="Proteomes" id="UP001266357"/>
    </source>
</evidence>
<dbReference type="PROSITE" id="PS51648">
    <property type="entry name" value="YCGL"/>
    <property type="match status" value="1"/>
</dbReference>
<dbReference type="InterPro" id="IPR027354">
    <property type="entry name" value="YcgL_dom"/>
</dbReference>
<dbReference type="PANTHER" id="PTHR38109:SF1">
    <property type="entry name" value="PROTEIN YCGL"/>
    <property type="match status" value="1"/>
</dbReference>
<dbReference type="Pfam" id="PF05166">
    <property type="entry name" value="YcgL"/>
    <property type="match status" value="1"/>
</dbReference>
<dbReference type="Proteomes" id="UP001266357">
    <property type="component" value="Unassembled WGS sequence"/>
</dbReference>
<dbReference type="EMBL" id="JAVRIF010000007">
    <property type="protein sequence ID" value="MDT0604565.1"/>
    <property type="molecule type" value="Genomic_DNA"/>
</dbReference>
<keyword evidence="4" id="KW-1185">Reference proteome</keyword>
<dbReference type="Gene3D" id="3.10.510.20">
    <property type="entry name" value="YcgL domain"/>
    <property type="match status" value="1"/>
</dbReference>
<evidence type="ECO:0000256" key="1">
    <source>
        <dbReference type="HAMAP-Rule" id="MF_01866"/>
    </source>
</evidence>